<keyword evidence="2" id="KW-0472">Membrane</keyword>
<dbReference type="Gene3D" id="2.60.40.420">
    <property type="entry name" value="Cupredoxins - blue copper proteins"/>
    <property type="match status" value="2"/>
</dbReference>
<dbReference type="Pfam" id="PF13473">
    <property type="entry name" value="Cupredoxin_1"/>
    <property type="match status" value="2"/>
</dbReference>
<gene>
    <name evidence="4" type="ORF">US42_C0012G0008</name>
</gene>
<reference evidence="4 5" key="1">
    <citation type="journal article" date="2015" name="Nature">
        <title>rRNA introns, odd ribosomes, and small enigmatic genomes across a large radiation of phyla.</title>
        <authorList>
            <person name="Brown C.T."/>
            <person name="Hug L.A."/>
            <person name="Thomas B.C."/>
            <person name="Sharon I."/>
            <person name="Castelle C.J."/>
            <person name="Singh A."/>
            <person name="Wilkins M.J."/>
            <person name="Williams K.H."/>
            <person name="Banfield J.F."/>
        </authorList>
    </citation>
    <scope>NUCLEOTIDE SEQUENCE [LARGE SCALE GENOMIC DNA]</scope>
</reference>
<dbReference type="InterPro" id="IPR006121">
    <property type="entry name" value="HMA_dom"/>
</dbReference>
<name>A0A0G0GBA3_9BACT</name>
<dbReference type="Pfam" id="PF00403">
    <property type="entry name" value="HMA"/>
    <property type="match status" value="1"/>
</dbReference>
<feature type="transmembrane region" description="Helical" evidence="2">
    <location>
        <begin position="164"/>
        <end position="188"/>
    </location>
</feature>
<dbReference type="Proteomes" id="UP000034849">
    <property type="component" value="Unassembled WGS sequence"/>
</dbReference>
<keyword evidence="2" id="KW-0812">Transmembrane</keyword>
<feature type="domain" description="HMA" evidence="3">
    <location>
        <begin position="2"/>
        <end position="68"/>
    </location>
</feature>
<evidence type="ECO:0000313" key="5">
    <source>
        <dbReference type="Proteomes" id="UP000034849"/>
    </source>
</evidence>
<feature type="transmembrane region" description="Helical" evidence="2">
    <location>
        <begin position="116"/>
        <end position="143"/>
    </location>
</feature>
<evidence type="ECO:0000313" key="4">
    <source>
        <dbReference type="EMBL" id="KKQ27237.1"/>
    </source>
</evidence>
<evidence type="ECO:0000256" key="2">
    <source>
        <dbReference type="SAM" id="Phobius"/>
    </source>
</evidence>
<dbReference type="PANTHER" id="PTHR42208:SF1">
    <property type="entry name" value="HEAVY METAL TRANSPORTER"/>
    <property type="match status" value="1"/>
</dbReference>
<dbReference type="InterPro" id="IPR039447">
    <property type="entry name" value="UreH-like_TM_dom"/>
</dbReference>
<dbReference type="Gene3D" id="3.30.70.100">
    <property type="match status" value="1"/>
</dbReference>
<comment type="caution">
    <text evidence="4">The sequence shown here is derived from an EMBL/GenBank/DDBJ whole genome shotgun (WGS) entry which is preliminary data.</text>
</comment>
<dbReference type="InterPro" id="IPR036163">
    <property type="entry name" value="HMA_dom_sf"/>
</dbReference>
<proteinExistence type="predicted"/>
<dbReference type="PROSITE" id="PS01047">
    <property type="entry name" value="HMA_1"/>
    <property type="match status" value="1"/>
</dbReference>
<keyword evidence="1" id="KW-0479">Metal-binding</keyword>
<organism evidence="4 5">
    <name type="scientific">Candidatus Magasanikbacteria bacterium GW2011_GWC2_37_14</name>
    <dbReference type="NCBI Taxonomy" id="1619046"/>
    <lineage>
        <taxon>Bacteria</taxon>
        <taxon>Candidatus Magasanikiibacteriota</taxon>
    </lineage>
</organism>
<feature type="transmembrane region" description="Helical" evidence="2">
    <location>
        <begin position="249"/>
        <end position="271"/>
    </location>
</feature>
<feature type="transmembrane region" description="Helical" evidence="2">
    <location>
        <begin position="322"/>
        <end position="339"/>
    </location>
</feature>
<feature type="transmembrane region" description="Helical" evidence="2">
    <location>
        <begin position="277"/>
        <end position="301"/>
    </location>
</feature>
<sequence length="594" mass="62500">MKKITIPIKGMHCRSCEILIESGLKKIPGVNKVVVSHKTGSASLFCESDIPASETIRQTIKDAGYDIGRKDKSSWLSKDRNDYINLLKGGSILLVLYIIAKSVGLFTLGVNTQSTSLLVVLVVGLVAGISTCMALVGGLVLSLSARHAELHPEISAKQKFIPHLYFNLGRILGFGFLGGIIGLLGSVVKPSAGTLGLMTIIVGGVMMFLGLKLIEIFPALKDKSFSLPKGIANFFGLNKEQKEYSHKSSFITGALTFFLPCGFTQAMQLFAVSTGSFFQGFLVMGLFALGTAPGLLGVGGLASVFSARGGSTSGGKGQRARVFFAATGLAVIMLGWFNIANGGQIVFQAKATGVVPNSVSDSNGVQEVRMTQSGSGYSPNEFTVEKGKKVKWIINSTNSFTCASSIVMPKYGIDKSLEKGENVIEFVPTETGEIPFSCSMGMYRGKFIVVESGDTALKTSPTAKTVAALPSGGGCGSGGCGGCGGGVKKLIDTTATTAAVNSNEQIIKAQYTLSNDIVPNRFTVKKGVPVKFEVDVKESGQGCMSTIMVPGLYNQAEYLQGGSKIIMTFTPNKTGDFDITCAMGVPRGVISVIN</sequence>
<dbReference type="PANTHER" id="PTHR42208">
    <property type="entry name" value="HEAVY METAL TRANSPORTER-RELATED"/>
    <property type="match status" value="1"/>
</dbReference>
<dbReference type="InterPro" id="IPR017969">
    <property type="entry name" value="Heavy-metal-associated_CS"/>
</dbReference>
<feature type="transmembrane region" description="Helical" evidence="2">
    <location>
        <begin position="194"/>
        <end position="214"/>
    </location>
</feature>
<dbReference type="PROSITE" id="PS50846">
    <property type="entry name" value="HMA_2"/>
    <property type="match status" value="1"/>
</dbReference>
<feature type="transmembrane region" description="Helical" evidence="2">
    <location>
        <begin position="86"/>
        <end position="110"/>
    </location>
</feature>
<dbReference type="CDD" id="cd00371">
    <property type="entry name" value="HMA"/>
    <property type="match status" value="1"/>
</dbReference>
<evidence type="ECO:0000256" key="1">
    <source>
        <dbReference type="ARBA" id="ARBA00022723"/>
    </source>
</evidence>
<dbReference type="InterPro" id="IPR028096">
    <property type="entry name" value="EfeO_Cupredoxin"/>
</dbReference>
<dbReference type="AlphaFoldDB" id="A0A0G0GBA3"/>
<dbReference type="Pfam" id="PF13386">
    <property type="entry name" value="DsbD_2"/>
    <property type="match status" value="1"/>
</dbReference>
<dbReference type="InterPro" id="IPR008972">
    <property type="entry name" value="Cupredoxin"/>
</dbReference>
<evidence type="ECO:0000259" key="3">
    <source>
        <dbReference type="PROSITE" id="PS50846"/>
    </source>
</evidence>
<accession>A0A0G0GBA3</accession>
<protein>
    <submittedName>
        <fullName evidence="4">Heavy metal transport/detoxification protein</fullName>
    </submittedName>
</protein>
<dbReference type="SUPFAM" id="SSF49503">
    <property type="entry name" value="Cupredoxins"/>
    <property type="match status" value="2"/>
</dbReference>
<keyword evidence="2" id="KW-1133">Transmembrane helix</keyword>
<dbReference type="PATRIC" id="fig|1619046.3.peg.789"/>
<dbReference type="STRING" id="1619046.US42_C0012G0008"/>
<dbReference type="SUPFAM" id="SSF55008">
    <property type="entry name" value="HMA, heavy metal-associated domain"/>
    <property type="match status" value="1"/>
</dbReference>
<dbReference type="EMBL" id="LBSX01000012">
    <property type="protein sequence ID" value="KKQ27237.1"/>
    <property type="molecule type" value="Genomic_DNA"/>
</dbReference>
<dbReference type="GO" id="GO:0046872">
    <property type="term" value="F:metal ion binding"/>
    <property type="evidence" value="ECO:0007669"/>
    <property type="project" value="UniProtKB-KW"/>
</dbReference>